<evidence type="ECO:0000313" key="2">
    <source>
        <dbReference type="Proteomes" id="UP000827872"/>
    </source>
</evidence>
<gene>
    <name evidence="1" type="ORF">K3G42_004851</name>
</gene>
<dbReference type="EMBL" id="CM037616">
    <property type="protein sequence ID" value="KAH7991331.1"/>
    <property type="molecule type" value="Genomic_DNA"/>
</dbReference>
<name>A0ACB8EGM2_9SAUR</name>
<dbReference type="Proteomes" id="UP000827872">
    <property type="component" value="Linkage Group LG03"/>
</dbReference>
<evidence type="ECO:0000313" key="1">
    <source>
        <dbReference type="EMBL" id="KAH7991331.1"/>
    </source>
</evidence>
<accession>A0ACB8EGM2</accession>
<protein>
    <submittedName>
        <fullName evidence="1">Uncharacterized protein</fullName>
    </submittedName>
</protein>
<sequence>MVAATGPLKELCEESTCSVCLDFFRDPVTIAGVRQSGQLERRVCQKHQEPLKLFCKADEALICVVCDQSQNTKITKSFPWKRLPKSSRISSCDCYWRCYRRKEKKFWHVKPSILEEKAITCLSKPKENGRRQ</sequence>
<organism evidence="1 2">
    <name type="scientific">Sphaerodactylus townsendi</name>
    <dbReference type="NCBI Taxonomy" id="933632"/>
    <lineage>
        <taxon>Eukaryota</taxon>
        <taxon>Metazoa</taxon>
        <taxon>Chordata</taxon>
        <taxon>Craniata</taxon>
        <taxon>Vertebrata</taxon>
        <taxon>Euteleostomi</taxon>
        <taxon>Lepidosauria</taxon>
        <taxon>Squamata</taxon>
        <taxon>Bifurcata</taxon>
        <taxon>Gekkota</taxon>
        <taxon>Sphaerodactylidae</taxon>
        <taxon>Sphaerodactylus</taxon>
    </lineage>
</organism>
<reference evidence="1" key="1">
    <citation type="submission" date="2021-08" db="EMBL/GenBank/DDBJ databases">
        <title>The first chromosome-level gecko genome reveals the dynamic sex chromosomes of Neotropical dwarf geckos (Sphaerodactylidae: Sphaerodactylus).</title>
        <authorList>
            <person name="Pinto B.J."/>
            <person name="Keating S.E."/>
            <person name="Gamble T."/>
        </authorList>
    </citation>
    <scope>NUCLEOTIDE SEQUENCE</scope>
    <source>
        <strain evidence="1">TG3544</strain>
    </source>
</reference>
<proteinExistence type="predicted"/>
<comment type="caution">
    <text evidence="1">The sequence shown here is derived from an EMBL/GenBank/DDBJ whole genome shotgun (WGS) entry which is preliminary data.</text>
</comment>
<keyword evidence="2" id="KW-1185">Reference proteome</keyword>